<feature type="region of interest" description="Disordered" evidence="6">
    <location>
        <begin position="79"/>
        <end position="191"/>
    </location>
</feature>
<sequence length="551" mass="59882">MLFSLYTHPSLRLSHRLFAFCDNSVGLLPYFGFSGFDLGVMAKGTDSEEFVVLSRVRPGCKREFAFAVKAQSAIAGSLGRTRTRNDRGGLWGNGGSEISNNKRQKSSVSNSEKNNAEERSAEDGIRSNEADSMDNEAVRSGDAEQGNHPADNPMLTAGVGELKSCPGGEEEFKDDTPAPMHREDAEISETQNADVVENATSDQRPRRVSETDLMPNADTMEISAVNNGEENTGTKRSSGLVPRVPRRFPAKLKELLDTGILEDLPVQYIRGSRTRGSGESGLRGVIKGSGILCSCNSCKGTKVVTPNLFELHAGSSNKRPPEYIYLENGTSLRGVMNAWKNAALDSLDEAIRVAIGCSMIKKSTFCLNCKGRISEAGIGNSKVLCLSCLQLKESQASPSQVTGSSDRDLSLHKLVFGENGLPEGTEVGYYVRGQQLLVGYKRGSGILCTCCNSEVSPSQFEAHAGWASRRKPYLHIYTSNGVSLHEFSISLSRGREISVSDNDDLCSICLDGGNLLCCDGCPRVFHKGEQKDEFRYAYAFAGKWLRISCLE</sequence>
<dbReference type="GO" id="GO:0005634">
    <property type="term" value="C:nucleus"/>
    <property type="evidence" value="ECO:0007669"/>
    <property type="project" value="UniProtKB-SubCell"/>
</dbReference>
<keyword evidence="5" id="KW-0539">Nucleus</keyword>
<organism evidence="8 9">
    <name type="scientific">Vitis vinifera</name>
    <name type="common">Grape</name>
    <dbReference type="NCBI Taxonomy" id="29760"/>
    <lineage>
        <taxon>Eukaryota</taxon>
        <taxon>Viridiplantae</taxon>
        <taxon>Streptophyta</taxon>
        <taxon>Embryophyta</taxon>
        <taxon>Tracheophyta</taxon>
        <taxon>Spermatophyta</taxon>
        <taxon>Magnoliopsida</taxon>
        <taxon>eudicotyledons</taxon>
        <taxon>Gunneridae</taxon>
        <taxon>Pentapetalae</taxon>
        <taxon>rosids</taxon>
        <taxon>Vitales</taxon>
        <taxon>Vitaceae</taxon>
        <taxon>Viteae</taxon>
        <taxon>Vitis</taxon>
    </lineage>
</organism>
<feature type="domain" description="Tify" evidence="7">
    <location>
        <begin position="443"/>
        <end position="486"/>
    </location>
</feature>
<proteinExistence type="predicted"/>
<keyword evidence="3" id="KW-0863">Zinc-finger</keyword>
<comment type="caution">
    <text evidence="8">The sequence shown here is derived from an EMBL/GenBank/DDBJ whole genome shotgun (WGS) entry which is preliminary data.</text>
</comment>
<keyword evidence="4" id="KW-0862">Zinc</keyword>
<protein>
    <recommendedName>
        <fullName evidence="7">Tify domain-containing protein</fullName>
    </recommendedName>
</protein>
<dbReference type="PANTHER" id="PTHR47025">
    <property type="entry name" value="AUTOIMMUNE REGULATOR"/>
    <property type="match status" value="1"/>
</dbReference>
<feature type="compositionally biased region" description="Basic and acidic residues" evidence="6">
    <location>
        <begin position="174"/>
        <end position="185"/>
    </location>
</feature>
<evidence type="ECO:0000256" key="2">
    <source>
        <dbReference type="ARBA" id="ARBA00022723"/>
    </source>
</evidence>
<dbReference type="InterPro" id="IPR013083">
    <property type="entry name" value="Znf_RING/FYVE/PHD"/>
</dbReference>
<evidence type="ECO:0000313" key="9">
    <source>
        <dbReference type="Proteomes" id="UP000288805"/>
    </source>
</evidence>
<dbReference type="PANTHER" id="PTHR47025:SF2">
    <property type="entry name" value="AUTOIMMUNE REGULATOR"/>
    <property type="match status" value="1"/>
</dbReference>
<feature type="compositionally biased region" description="Polar residues" evidence="6">
    <location>
        <begin position="96"/>
        <end position="113"/>
    </location>
</feature>
<dbReference type="Pfam" id="PF16135">
    <property type="entry name" value="TDBD"/>
    <property type="match status" value="2"/>
</dbReference>
<gene>
    <name evidence="8" type="ORF">CK203_004726</name>
</gene>
<evidence type="ECO:0000259" key="7">
    <source>
        <dbReference type="Pfam" id="PF16135"/>
    </source>
</evidence>
<feature type="domain" description="Tify" evidence="7">
    <location>
        <begin position="284"/>
        <end position="337"/>
    </location>
</feature>
<evidence type="ECO:0000313" key="8">
    <source>
        <dbReference type="EMBL" id="RVX20010.1"/>
    </source>
</evidence>
<name>A0A438KFQ2_VITVI</name>
<evidence type="ECO:0000256" key="4">
    <source>
        <dbReference type="ARBA" id="ARBA00022833"/>
    </source>
</evidence>
<dbReference type="AlphaFoldDB" id="A0A438KFQ2"/>
<dbReference type="InterPro" id="IPR032308">
    <property type="entry name" value="TDBD"/>
</dbReference>
<keyword evidence="2" id="KW-0479">Metal-binding</keyword>
<accession>A0A438KFQ2</accession>
<evidence type="ECO:0000256" key="5">
    <source>
        <dbReference type="ARBA" id="ARBA00023242"/>
    </source>
</evidence>
<dbReference type="Proteomes" id="UP000288805">
    <property type="component" value="Unassembled WGS sequence"/>
</dbReference>
<evidence type="ECO:0000256" key="3">
    <source>
        <dbReference type="ARBA" id="ARBA00022771"/>
    </source>
</evidence>
<dbReference type="EMBL" id="QGNW01000007">
    <property type="protein sequence ID" value="RVX20010.1"/>
    <property type="molecule type" value="Genomic_DNA"/>
</dbReference>
<dbReference type="InterPro" id="IPR011011">
    <property type="entry name" value="Znf_FYVE_PHD"/>
</dbReference>
<dbReference type="Gene3D" id="3.30.40.10">
    <property type="entry name" value="Zinc/RING finger domain, C3HC4 (zinc finger)"/>
    <property type="match status" value="1"/>
</dbReference>
<dbReference type="GO" id="GO:0008270">
    <property type="term" value="F:zinc ion binding"/>
    <property type="evidence" value="ECO:0007669"/>
    <property type="project" value="UniProtKB-KW"/>
</dbReference>
<comment type="subcellular location">
    <subcellularLocation>
        <location evidence="1">Nucleus</location>
    </subcellularLocation>
</comment>
<feature type="compositionally biased region" description="Basic and acidic residues" evidence="6">
    <location>
        <begin position="114"/>
        <end position="129"/>
    </location>
</feature>
<evidence type="ECO:0000256" key="6">
    <source>
        <dbReference type="SAM" id="MobiDB-lite"/>
    </source>
</evidence>
<dbReference type="SUPFAM" id="SSF57903">
    <property type="entry name" value="FYVE/PHD zinc finger"/>
    <property type="match status" value="1"/>
</dbReference>
<reference evidence="8 9" key="1">
    <citation type="journal article" date="2018" name="PLoS Genet.">
        <title>Population sequencing reveals clonal diversity and ancestral inbreeding in the grapevine cultivar Chardonnay.</title>
        <authorList>
            <person name="Roach M.J."/>
            <person name="Johnson D.L."/>
            <person name="Bohlmann J."/>
            <person name="van Vuuren H.J."/>
            <person name="Jones S.J."/>
            <person name="Pretorius I.S."/>
            <person name="Schmidt S.A."/>
            <person name="Borneman A.R."/>
        </authorList>
    </citation>
    <scope>NUCLEOTIDE SEQUENCE [LARGE SCALE GENOMIC DNA]</scope>
    <source>
        <strain evidence="9">cv. Chardonnay</strain>
        <tissue evidence="8">Leaf</tissue>
    </source>
</reference>
<evidence type="ECO:0000256" key="1">
    <source>
        <dbReference type="ARBA" id="ARBA00004123"/>
    </source>
</evidence>